<sequence length="201" mass="23653">MPKLKALLFASIVGWFLIGCNNADINYNGRQLSMQVDNTAITFNGRLLTQKNINFRTLFLSQKAIQTNEGNIIVYENAKTDINYEFQFTLMRVTQIVFDAARIRLLYTTPKMQIFQLQLVNGRILNVIAQQSESQQIKYMYGMSAKQLDRILKQLQANVRYTPYRNVLKIRNTFNAIQSRWTDWKVHFVPLVVPYQTFRYY</sequence>
<evidence type="ECO:0000313" key="1">
    <source>
        <dbReference type="EMBL" id="KYJ86014.1"/>
    </source>
</evidence>
<dbReference type="RefSeq" id="WP_067332053.1">
    <property type="nucleotide sequence ID" value="NZ_LNKT01000056.1"/>
</dbReference>
<name>A0A151CEW9_9BACT</name>
<comment type="caution">
    <text evidence="1">The sequence shown here is derived from an EMBL/GenBank/DDBJ whole genome shotgun (WGS) entry which is preliminary data.</text>
</comment>
<evidence type="ECO:0000313" key="2">
    <source>
        <dbReference type="Proteomes" id="UP000075359"/>
    </source>
</evidence>
<organism evidence="1 2">
    <name type="scientific">Sulfurovum riftiae</name>
    <dbReference type="NCBI Taxonomy" id="1630136"/>
    <lineage>
        <taxon>Bacteria</taxon>
        <taxon>Pseudomonadati</taxon>
        <taxon>Campylobacterota</taxon>
        <taxon>Epsilonproteobacteria</taxon>
        <taxon>Campylobacterales</taxon>
        <taxon>Sulfurovaceae</taxon>
        <taxon>Sulfurovum</taxon>
    </lineage>
</organism>
<dbReference type="OrthoDB" id="9824950at2"/>
<dbReference type="EMBL" id="LNKT01000056">
    <property type="protein sequence ID" value="KYJ86014.1"/>
    <property type="molecule type" value="Genomic_DNA"/>
</dbReference>
<keyword evidence="2" id="KW-1185">Reference proteome</keyword>
<proteinExistence type="predicted"/>
<dbReference type="Proteomes" id="UP000075359">
    <property type="component" value="Unassembled WGS sequence"/>
</dbReference>
<dbReference type="PROSITE" id="PS51257">
    <property type="entry name" value="PROKAR_LIPOPROTEIN"/>
    <property type="match status" value="1"/>
</dbReference>
<dbReference type="AlphaFoldDB" id="A0A151CEW9"/>
<protein>
    <submittedName>
        <fullName evidence="1">Uncharacterized protein</fullName>
    </submittedName>
</protein>
<gene>
    <name evidence="1" type="ORF">AS592_05360</name>
</gene>
<dbReference type="STRING" id="1630136.AS592_05360"/>
<accession>A0A151CEW9</accession>
<reference evidence="1 2" key="1">
    <citation type="submission" date="2015-11" db="EMBL/GenBank/DDBJ databases">
        <title>Draft genome of Sulfurovum riftiae 1812E, a member of the Epsilonproteobacteria isolated from the tube of the deep-sea hydrothermal vent tubewom Riftia pachyptila.</title>
        <authorList>
            <person name="Vetriani C."/>
            <person name="Giovannelli D."/>
        </authorList>
    </citation>
    <scope>NUCLEOTIDE SEQUENCE [LARGE SCALE GENOMIC DNA]</scope>
    <source>
        <strain evidence="1 2">1812E</strain>
    </source>
</reference>